<dbReference type="Proteomes" id="UP000324800">
    <property type="component" value="Unassembled WGS sequence"/>
</dbReference>
<keyword evidence="1" id="KW-0472">Membrane</keyword>
<comment type="caution">
    <text evidence="2">The sequence shown here is derived from an EMBL/GenBank/DDBJ whole genome shotgun (WGS) entry which is preliminary data.</text>
</comment>
<feature type="transmembrane region" description="Helical" evidence="1">
    <location>
        <begin position="62"/>
        <end position="88"/>
    </location>
</feature>
<name>A0A5J4VJ23_9EUKA</name>
<evidence type="ECO:0000256" key="1">
    <source>
        <dbReference type="SAM" id="Phobius"/>
    </source>
</evidence>
<gene>
    <name evidence="2" type="ORF">EZS28_022103</name>
</gene>
<accession>A0A5J4VJ23</accession>
<keyword evidence="1" id="KW-0812">Transmembrane</keyword>
<protein>
    <submittedName>
        <fullName evidence="2">Uncharacterized protein</fullName>
    </submittedName>
</protein>
<organism evidence="2 3">
    <name type="scientific">Streblomastix strix</name>
    <dbReference type="NCBI Taxonomy" id="222440"/>
    <lineage>
        <taxon>Eukaryota</taxon>
        <taxon>Metamonada</taxon>
        <taxon>Preaxostyla</taxon>
        <taxon>Oxymonadida</taxon>
        <taxon>Streblomastigidae</taxon>
        <taxon>Streblomastix</taxon>
    </lineage>
</organism>
<feature type="transmembrane region" description="Helical" evidence="1">
    <location>
        <begin position="249"/>
        <end position="268"/>
    </location>
</feature>
<dbReference type="AlphaFoldDB" id="A0A5J4VJ23"/>
<feature type="transmembrane region" description="Helical" evidence="1">
    <location>
        <begin position="218"/>
        <end position="237"/>
    </location>
</feature>
<dbReference type="EMBL" id="SNRW01006822">
    <property type="protein sequence ID" value="KAA6382369.1"/>
    <property type="molecule type" value="Genomic_DNA"/>
</dbReference>
<keyword evidence="1" id="KW-1133">Transmembrane helix</keyword>
<feature type="transmembrane region" description="Helical" evidence="1">
    <location>
        <begin position="100"/>
        <end position="120"/>
    </location>
</feature>
<reference evidence="2 3" key="1">
    <citation type="submission" date="2019-03" db="EMBL/GenBank/DDBJ databases">
        <title>Single cell metagenomics reveals metabolic interactions within the superorganism composed of flagellate Streblomastix strix and complex community of Bacteroidetes bacteria on its surface.</title>
        <authorList>
            <person name="Treitli S.C."/>
            <person name="Kolisko M."/>
            <person name="Husnik F."/>
            <person name="Keeling P."/>
            <person name="Hampl V."/>
        </authorList>
    </citation>
    <scope>NUCLEOTIDE SEQUENCE [LARGE SCALE GENOMIC DNA]</scope>
    <source>
        <strain evidence="2">ST1C</strain>
    </source>
</reference>
<evidence type="ECO:0000313" key="3">
    <source>
        <dbReference type="Proteomes" id="UP000324800"/>
    </source>
</evidence>
<proteinExistence type="predicted"/>
<feature type="transmembrane region" description="Helical" evidence="1">
    <location>
        <begin position="288"/>
        <end position="313"/>
    </location>
</feature>
<feature type="transmembrane region" description="Helical" evidence="1">
    <location>
        <begin position="152"/>
        <end position="176"/>
    </location>
</feature>
<sequence length="397" mass="44390">MSGSSGHVNMDHAIAYTRFNKFDELLFSFFYSFKLHASSVSNVLHLGRYLDPSFYVVSKTTLVVFFFIFGILLVTTLVLGFLNTFLLVKEIKIPEDLQSITQILTVILIYAIPIPVISIFSKPITCLFGVDGITTGQVSPFLKYCNNNVMDIILTVIGGTMTIIFLIFGFLFRLFVFPTDIRVTTMYSARKGLFQAYYFITVGITVCIQTVLVEVQPLASSLFQVIIFAILGIFVLIEYPFIHNISNQSMSAILFVASGGGVVSLLYGPIDALSRIGDTIRIGGQTSLGLFCMFIANLLFYGIIIASVCLLAWGGAQLGRNLAEKHWILKPVREWRYVTRDEEEKINELMRAQQKANIPSGTAALLSPRNNQDNQSKIRKKKNPIKRSVLDLLLLDL</sequence>
<evidence type="ECO:0000313" key="2">
    <source>
        <dbReference type="EMBL" id="KAA6382369.1"/>
    </source>
</evidence>
<feature type="transmembrane region" description="Helical" evidence="1">
    <location>
        <begin position="196"/>
        <end position="212"/>
    </location>
</feature>